<dbReference type="Proteomes" id="UP001181355">
    <property type="component" value="Chromosome"/>
</dbReference>
<name>A0ABY9RH92_9BURK</name>
<dbReference type="InterPro" id="IPR036156">
    <property type="entry name" value="Beta-gal/glucu_dom_sf"/>
</dbReference>
<gene>
    <name evidence="19" type="ORF">RF679_15480</name>
</gene>
<dbReference type="InterPro" id="IPR017853">
    <property type="entry name" value="GH"/>
</dbReference>
<feature type="domain" description="Mannosidase Ig/CBM-like" evidence="17">
    <location>
        <begin position="740"/>
        <end position="826"/>
    </location>
</feature>
<dbReference type="InterPro" id="IPR008979">
    <property type="entry name" value="Galactose-bd-like_sf"/>
</dbReference>
<dbReference type="Gene3D" id="2.60.120.260">
    <property type="entry name" value="Galactose-binding domain-like"/>
    <property type="match status" value="1"/>
</dbReference>
<dbReference type="SUPFAM" id="SSF51445">
    <property type="entry name" value="(Trans)glycosidases"/>
    <property type="match status" value="1"/>
</dbReference>
<feature type="chain" id="PRO_5046841778" description="Beta-mannosidase B" evidence="14">
    <location>
        <begin position="34"/>
        <end position="907"/>
    </location>
</feature>
<protein>
    <recommendedName>
        <fullName evidence="11">Beta-mannosidase B</fullName>
        <ecNumber evidence="5">3.2.1.25</ecNumber>
    </recommendedName>
    <alternativeName>
        <fullName evidence="12">Mannanase B</fullName>
    </alternativeName>
</protein>
<dbReference type="SUPFAM" id="SSF49303">
    <property type="entry name" value="beta-Galactosidase/glucuronidase domain"/>
    <property type="match status" value="3"/>
</dbReference>
<comment type="catalytic activity">
    <reaction evidence="1">
        <text>Hydrolysis of terminal, non-reducing beta-D-mannose residues in beta-D-mannosides.</text>
        <dbReference type="EC" id="3.2.1.25"/>
    </reaction>
</comment>
<evidence type="ECO:0000256" key="13">
    <source>
        <dbReference type="SAM" id="MobiDB-lite"/>
    </source>
</evidence>
<feature type="signal peptide" evidence="14">
    <location>
        <begin position="1"/>
        <end position="33"/>
    </location>
</feature>
<dbReference type="Gene3D" id="2.60.40.10">
    <property type="entry name" value="Immunoglobulins"/>
    <property type="match status" value="3"/>
</dbReference>
<dbReference type="EC" id="3.2.1.25" evidence="5"/>
<dbReference type="Pfam" id="PF00703">
    <property type="entry name" value="Glyco_hydro_2"/>
    <property type="match status" value="1"/>
</dbReference>
<dbReference type="PANTHER" id="PTHR43730">
    <property type="entry name" value="BETA-MANNOSIDASE"/>
    <property type="match status" value="1"/>
</dbReference>
<dbReference type="PANTHER" id="PTHR43730:SF1">
    <property type="entry name" value="BETA-MANNOSIDASE"/>
    <property type="match status" value="1"/>
</dbReference>
<dbReference type="Pfam" id="PF17753">
    <property type="entry name" value="Ig_mannosidase"/>
    <property type="match status" value="1"/>
</dbReference>
<dbReference type="Pfam" id="PF17786">
    <property type="entry name" value="Mannosidase_ig"/>
    <property type="match status" value="1"/>
</dbReference>
<keyword evidence="8" id="KW-0325">Glycoprotein</keyword>
<feature type="region of interest" description="Disordered" evidence="13">
    <location>
        <begin position="554"/>
        <end position="573"/>
    </location>
</feature>
<sequence length="907" mass="103909">MALFRRITAPSIDFLSKLMIMAALMSSASITQAQEQRLMLNTGWQFRIAEQHAQDHQELQSWRSAQVPGHVHTDLLHHKLIQDPYAGQAEAGLQWIGKADWEYQLQFELDAARLQHRKKILRFDGLDTFAEVFLNGEKIIAAENAFRTYEIDVSAKLKAKSNTILVRLYSPITKMLPQVQAMPHKLAGNYPSPYGDEPKDAMTANFVRKPGYHYGWDWGPRYVTAGIWRPVSLITYDEVRVEQVQVRQVKLDQQQAQLRVDLQVDVQMDLQAGLQPVSRTNPFEVWWKVRDPRGRVVAQDKRILSDLDSAIANAKEARHAQFDIKIAKPQLWYPHGYGKQALYRMEFELRAGQRVLAKQARTIGLRTVTLDRSLDQEVNPNTGKRGQAFTFLVNGIPVFAKGANLIPFDMFPNRISVAQQREILQAARDANMNMLRIWGGGYYENDDFYRMADEMGIMIWQDFMFGGGVVPAYDDAFRRNVLEEAKQQVQRLNAHPSVVLWCGNNEEETAWKDWGIGKELQKANPTFAEQVWQGYVQLFGRDLRQVVQDHGQGVPYWSSSPSNDLDDKANDSERGDKHYWDVWGGSKPVEEYQRETPRFMSEFGLQAWPQQSTVDYFAQADQQAIDHPVIRQHQKFMAGEGNARLLHYIRANYGEPRDFAHFLYLSQVMQAEGITLAIKHHRASMPRTMGSMYWQLNDVWPGASWSSIDYFGNWKALHYQARKAFAPLTVVAENLDGVTSVSVASERLQNTVVKVRLRSMDFTGKVFREQIIPFNIGPNTAQRIAHIRNEELLQGRDPRSHFVLMELLQGEAVIAQDEIYFAPAKELKLPSANIELTWKSVGNRYQLQLKSPVLARAVILDFRGAPVKLSDNALTLQPQRTLKIEVSSRESMQKLAQLLQVRSLNDK</sequence>
<dbReference type="Pfam" id="PF22666">
    <property type="entry name" value="Glyco_hydro_2_N2"/>
    <property type="match status" value="1"/>
</dbReference>
<dbReference type="InterPro" id="IPR006102">
    <property type="entry name" value="Ig-like_GH2"/>
</dbReference>
<evidence type="ECO:0000313" key="19">
    <source>
        <dbReference type="EMBL" id="WMW80034.1"/>
    </source>
</evidence>
<keyword evidence="7 19" id="KW-0378">Hydrolase</keyword>
<evidence type="ECO:0000256" key="4">
    <source>
        <dbReference type="ARBA" id="ARBA00011738"/>
    </source>
</evidence>
<evidence type="ECO:0000259" key="15">
    <source>
        <dbReference type="Pfam" id="PF00703"/>
    </source>
</evidence>
<evidence type="ECO:0000259" key="18">
    <source>
        <dbReference type="Pfam" id="PF22666"/>
    </source>
</evidence>
<evidence type="ECO:0000256" key="7">
    <source>
        <dbReference type="ARBA" id="ARBA00022801"/>
    </source>
</evidence>
<evidence type="ECO:0000259" key="17">
    <source>
        <dbReference type="Pfam" id="PF17786"/>
    </source>
</evidence>
<evidence type="ECO:0000256" key="9">
    <source>
        <dbReference type="ARBA" id="ARBA00023295"/>
    </source>
</evidence>
<evidence type="ECO:0000256" key="12">
    <source>
        <dbReference type="ARBA" id="ARBA00041614"/>
    </source>
</evidence>
<evidence type="ECO:0000256" key="14">
    <source>
        <dbReference type="SAM" id="SignalP"/>
    </source>
</evidence>
<feature type="domain" description="Beta-mannosidase-like galactose-binding" evidence="18">
    <location>
        <begin position="44"/>
        <end position="229"/>
    </location>
</feature>
<evidence type="ECO:0000256" key="11">
    <source>
        <dbReference type="ARBA" id="ARBA00041069"/>
    </source>
</evidence>
<dbReference type="Gene3D" id="3.20.20.80">
    <property type="entry name" value="Glycosidases"/>
    <property type="match status" value="1"/>
</dbReference>
<proteinExistence type="inferred from homology"/>
<comment type="similarity">
    <text evidence="10">Belongs to the glycosyl hydrolase 2 family. Beta-mannosidase B subfamily.</text>
</comment>
<evidence type="ECO:0000313" key="20">
    <source>
        <dbReference type="Proteomes" id="UP001181355"/>
    </source>
</evidence>
<evidence type="ECO:0000256" key="5">
    <source>
        <dbReference type="ARBA" id="ARBA00012754"/>
    </source>
</evidence>
<dbReference type="InterPro" id="IPR041625">
    <property type="entry name" value="Beta-mannosidase_Ig"/>
</dbReference>
<dbReference type="InterPro" id="IPR013783">
    <property type="entry name" value="Ig-like_fold"/>
</dbReference>
<dbReference type="InterPro" id="IPR041447">
    <property type="entry name" value="Mannosidase_ig"/>
</dbReference>
<feature type="domain" description="Beta-mannosidase Ig-fold" evidence="16">
    <location>
        <begin position="829"/>
        <end position="906"/>
    </location>
</feature>
<dbReference type="EMBL" id="CP133720">
    <property type="protein sequence ID" value="WMW80034.1"/>
    <property type="molecule type" value="Genomic_DNA"/>
</dbReference>
<dbReference type="SUPFAM" id="SSF49785">
    <property type="entry name" value="Galactose-binding domain-like"/>
    <property type="match status" value="1"/>
</dbReference>
<comment type="pathway">
    <text evidence="3">Glycan metabolism; N-glycan degradation.</text>
</comment>
<evidence type="ECO:0000256" key="1">
    <source>
        <dbReference type="ARBA" id="ARBA00000829"/>
    </source>
</evidence>
<evidence type="ECO:0000259" key="16">
    <source>
        <dbReference type="Pfam" id="PF17753"/>
    </source>
</evidence>
<dbReference type="InterPro" id="IPR054593">
    <property type="entry name" value="Beta-mannosidase-like_N2"/>
</dbReference>
<comment type="subcellular location">
    <subcellularLocation>
        <location evidence="2">Secreted</location>
    </subcellularLocation>
</comment>
<dbReference type="InterPro" id="IPR050887">
    <property type="entry name" value="Beta-mannosidase_GH2"/>
</dbReference>
<comment type="subunit">
    <text evidence="4">Homodimer.</text>
</comment>
<organism evidence="19 20">
    <name type="scientific">Undibacterium cyanobacteriorum</name>
    <dbReference type="NCBI Taxonomy" id="3073561"/>
    <lineage>
        <taxon>Bacteria</taxon>
        <taxon>Pseudomonadati</taxon>
        <taxon>Pseudomonadota</taxon>
        <taxon>Betaproteobacteria</taxon>
        <taxon>Burkholderiales</taxon>
        <taxon>Oxalobacteraceae</taxon>
        <taxon>Undibacterium</taxon>
    </lineage>
</organism>
<feature type="domain" description="Glycoside hydrolase family 2 immunoglobulin-like beta-sandwich" evidence="15">
    <location>
        <begin position="240"/>
        <end position="366"/>
    </location>
</feature>
<keyword evidence="9" id="KW-0326">Glycosidase</keyword>
<keyword evidence="20" id="KW-1185">Reference proteome</keyword>
<evidence type="ECO:0000256" key="6">
    <source>
        <dbReference type="ARBA" id="ARBA00022525"/>
    </source>
</evidence>
<reference evidence="19" key="1">
    <citation type="submission" date="2023-09" db="EMBL/GenBank/DDBJ databases">
        <title>Undibacterium sp. 20NA77.5 isolated from freshwater.</title>
        <authorList>
            <person name="Le V."/>
            <person name="Ko S.-R."/>
            <person name="Ahn C.-Y."/>
            <person name="Oh H.-M."/>
        </authorList>
    </citation>
    <scope>NUCLEOTIDE SEQUENCE</scope>
    <source>
        <strain evidence="19">20NA77.5</strain>
    </source>
</reference>
<evidence type="ECO:0000256" key="3">
    <source>
        <dbReference type="ARBA" id="ARBA00004740"/>
    </source>
</evidence>
<evidence type="ECO:0000256" key="2">
    <source>
        <dbReference type="ARBA" id="ARBA00004613"/>
    </source>
</evidence>
<dbReference type="RefSeq" id="WP_309481527.1">
    <property type="nucleotide sequence ID" value="NZ_CP133720.1"/>
</dbReference>
<keyword evidence="6" id="KW-0964">Secreted</keyword>
<evidence type="ECO:0000256" key="10">
    <source>
        <dbReference type="ARBA" id="ARBA00038429"/>
    </source>
</evidence>
<keyword evidence="14" id="KW-0732">Signal</keyword>
<dbReference type="GO" id="GO:0016787">
    <property type="term" value="F:hydrolase activity"/>
    <property type="evidence" value="ECO:0007669"/>
    <property type="project" value="UniProtKB-KW"/>
</dbReference>
<evidence type="ECO:0000256" key="8">
    <source>
        <dbReference type="ARBA" id="ARBA00023180"/>
    </source>
</evidence>
<accession>A0ABY9RH92</accession>